<feature type="domain" description="CUB" evidence="6">
    <location>
        <begin position="35"/>
        <end position="145"/>
    </location>
</feature>
<feature type="region of interest" description="Disordered" evidence="4">
    <location>
        <begin position="148"/>
        <end position="188"/>
    </location>
</feature>
<dbReference type="SUPFAM" id="SSF49854">
    <property type="entry name" value="Spermadhesin, CUB domain"/>
    <property type="match status" value="1"/>
</dbReference>
<evidence type="ECO:0000256" key="5">
    <source>
        <dbReference type="SAM" id="Phobius"/>
    </source>
</evidence>
<dbReference type="KEGG" id="aten:116301291"/>
<keyword evidence="5" id="KW-0812">Transmembrane</keyword>
<gene>
    <name evidence="8" type="primary">LOC116301291</name>
</gene>
<dbReference type="RefSeq" id="XP_031566187.1">
    <property type="nucleotide sequence ID" value="XM_031710327.1"/>
</dbReference>
<dbReference type="InParanoid" id="A0A6P8IH58"/>
<dbReference type="Pfam" id="PF00431">
    <property type="entry name" value="CUB"/>
    <property type="match status" value="1"/>
</dbReference>
<accession>A0A6P8IH58</accession>
<feature type="transmembrane region" description="Helical" evidence="5">
    <location>
        <begin position="204"/>
        <end position="225"/>
    </location>
</feature>
<reference evidence="8" key="1">
    <citation type="submission" date="2025-08" db="UniProtKB">
        <authorList>
            <consortium name="RefSeq"/>
        </authorList>
    </citation>
    <scope>IDENTIFICATION</scope>
    <source>
        <tissue evidence="8">Tentacle</tissue>
    </source>
</reference>
<dbReference type="InterPro" id="IPR028064">
    <property type="entry name" value="TMEM154"/>
</dbReference>
<evidence type="ECO:0000313" key="8">
    <source>
        <dbReference type="RefSeq" id="XP_031566187.1"/>
    </source>
</evidence>
<evidence type="ECO:0000259" key="6">
    <source>
        <dbReference type="PROSITE" id="PS01180"/>
    </source>
</evidence>
<keyword evidence="7" id="KW-1185">Reference proteome</keyword>
<dbReference type="CDD" id="cd00041">
    <property type="entry name" value="CUB"/>
    <property type="match status" value="1"/>
</dbReference>
<comment type="caution">
    <text evidence="3">Lacks conserved residue(s) required for the propagation of feature annotation.</text>
</comment>
<protein>
    <submittedName>
        <fullName evidence="8">Uncharacterized protein LOC116301291 isoform X1</fullName>
    </submittedName>
</protein>
<dbReference type="PANTHER" id="PTHR24251">
    <property type="entry name" value="OVOCHYMASE-RELATED"/>
    <property type="match status" value="1"/>
</dbReference>
<dbReference type="Gene3D" id="2.60.120.290">
    <property type="entry name" value="Spermadhesin, CUB domain"/>
    <property type="match status" value="1"/>
</dbReference>
<proteinExistence type="predicted"/>
<sequence>MKQLIQSLGQKDSIASIEGLVTGWLECSGDGFECCNYTLNDTRGVFQSSGFPGKYPDGQLCSWRIMVPDNRILHVYFTNFSLYESAKKDNLTFLTFVDGSFHLNDTFHGHHNQPFTITETNDVLFEFLTNEEGHSTGFRAEYTVFKSPVPPETTPSPQSTTRTNGQTTTIIPITSETKNKTSNSTNDNFKKSRVSECDGADTTILIVIPLICLIVVIAIVIIVLYRWRSKKTKCEKCASTRYPKDVALNPTYDDAGRIQLHQRASTATMNTALGTDDINGQMYETLSRDKQPEYQAPNYSRQNGANDPSMNSELPEYHELEPMGNNVPDVVYDVLEGPDSNGGPSGDQMYQALDEQTTHNPLYQSNSPATMVTTRNPMYVHSVA</sequence>
<keyword evidence="1" id="KW-0677">Repeat</keyword>
<dbReference type="InterPro" id="IPR035914">
    <property type="entry name" value="Sperma_CUB_dom_sf"/>
</dbReference>
<dbReference type="Proteomes" id="UP000515163">
    <property type="component" value="Unplaced"/>
</dbReference>
<evidence type="ECO:0000256" key="4">
    <source>
        <dbReference type="SAM" id="MobiDB-lite"/>
    </source>
</evidence>
<organism evidence="7 8">
    <name type="scientific">Actinia tenebrosa</name>
    <name type="common">Australian red waratah sea anemone</name>
    <dbReference type="NCBI Taxonomy" id="6105"/>
    <lineage>
        <taxon>Eukaryota</taxon>
        <taxon>Metazoa</taxon>
        <taxon>Cnidaria</taxon>
        <taxon>Anthozoa</taxon>
        <taxon>Hexacorallia</taxon>
        <taxon>Actiniaria</taxon>
        <taxon>Actiniidae</taxon>
        <taxon>Actinia</taxon>
    </lineage>
</organism>
<dbReference type="Pfam" id="PF15102">
    <property type="entry name" value="TMEM154"/>
    <property type="match status" value="1"/>
</dbReference>
<dbReference type="AlphaFoldDB" id="A0A6P8IH58"/>
<dbReference type="InterPro" id="IPR000859">
    <property type="entry name" value="CUB_dom"/>
</dbReference>
<keyword evidence="5" id="KW-0472">Membrane</keyword>
<keyword evidence="5" id="KW-1133">Transmembrane helix</keyword>
<dbReference type="SMART" id="SM00042">
    <property type="entry name" value="CUB"/>
    <property type="match status" value="1"/>
</dbReference>
<dbReference type="OrthoDB" id="6116165at2759"/>
<dbReference type="GeneID" id="116301291"/>
<feature type="compositionally biased region" description="Low complexity" evidence="4">
    <location>
        <begin position="155"/>
        <end position="187"/>
    </location>
</feature>
<name>A0A6P8IH58_ACTTE</name>
<evidence type="ECO:0000256" key="1">
    <source>
        <dbReference type="ARBA" id="ARBA00022737"/>
    </source>
</evidence>
<dbReference type="PROSITE" id="PS01180">
    <property type="entry name" value="CUB"/>
    <property type="match status" value="1"/>
</dbReference>
<keyword evidence="2" id="KW-1015">Disulfide bond</keyword>
<evidence type="ECO:0000313" key="7">
    <source>
        <dbReference type="Proteomes" id="UP000515163"/>
    </source>
</evidence>
<evidence type="ECO:0000256" key="3">
    <source>
        <dbReference type="PROSITE-ProRule" id="PRU00059"/>
    </source>
</evidence>
<evidence type="ECO:0000256" key="2">
    <source>
        <dbReference type="ARBA" id="ARBA00023157"/>
    </source>
</evidence>